<dbReference type="AlphaFoldDB" id="A0A6M8J8R9"/>
<organism evidence="3 4">
    <name type="scientific">Berryella wangjianweii</name>
    <dbReference type="NCBI Taxonomy" id="2734634"/>
    <lineage>
        <taxon>Bacteria</taxon>
        <taxon>Bacillati</taxon>
        <taxon>Actinomycetota</taxon>
        <taxon>Coriobacteriia</taxon>
        <taxon>Eggerthellales</taxon>
        <taxon>Eggerthellaceae</taxon>
        <taxon>Berryella</taxon>
    </lineage>
</organism>
<keyword evidence="2" id="KW-1133">Transmembrane helix</keyword>
<dbReference type="InterPro" id="IPR010178">
    <property type="entry name" value="Lit"/>
</dbReference>
<dbReference type="RefSeq" id="WP_173165357.1">
    <property type="nucleotide sequence ID" value="NZ_CP053716.1"/>
</dbReference>
<dbReference type="Pfam" id="PF07314">
    <property type="entry name" value="Lit"/>
    <property type="match status" value="1"/>
</dbReference>
<keyword evidence="2" id="KW-0472">Membrane</keyword>
<accession>A0A6M8J8R9</accession>
<feature type="region of interest" description="Disordered" evidence="1">
    <location>
        <begin position="199"/>
        <end position="227"/>
    </location>
</feature>
<evidence type="ECO:0000313" key="4">
    <source>
        <dbReference type="Proteomes" id="UP000503297"/>
    </source>
</evidence>
<dbReference type="EMBL" id="CP053716">
    <property type="protein sequence ID" value="QKF07868.1"/>
    <property type="molecule type" value="Genomic_DNA"/>
</dbReference>
<name>A0A6M8J8R9_9ACTN</name>
<reference evidence="4" key="1">
    <citation type="submission" date="2020-05" db="EMBL/GenBank/DDBJ databases">
        <title>Novel species in genus Nocardioides.</title>
        <authorList>
            <person name="Zhang G."/>
        </authorList>
    </citation>
    <scope>NUCLEOTIDE SEQUENCE [LARGE SCALE GENOMIC DNA]</scope>
    <source>
        <strain evidence="4">zg-1050</strain>
    </source>
</reference>
<protein>
    <submittedName>
        <fullName evidence="3">DUF1461 domain-containing protein</fullName>
    </submittedName>
</protein>
<feature type="region of interest" description="Disordered" evidence="1">
    <location>
        <begin position="104"/>
        <end position="129"/>
    </location>
</feature>
<keyword evidence="4" id="KW-1185">Reference proteome</keyword>
<proteinExistence type="predicted"/>
<feature type="transmembrane region" description="Helical" evidence="2">
    <location>
        <begin position="166"/>
        <end position="189"/>
    </location>
</feature>
<gene>
    <name evidence="3" type="ORF">HLV38_06935</name>
</gene>
<feature type="transmembrane region" description="Helical" evidence="2">
    <location>
        <begin position="254"/>
        <end position="281"/>
    </location>
</feature>
<feature type="transmembrane region" description="Helical" evidence="2">
    <location>
        <begin position="22"/>
        <end position="44"/>
    </location>
</feature>
<sequence>MMGGPSAGGIGTLGARRILSRLVTAALTALVAMVLVLGGLLPAMTPGLTHALSERLAWSDLSPFDSAQLAQVAEAARDYSFGSHDKQALYDAVLQVNRQLSDERAAQGASKGDGRPAGRASGTPAGAPRLDQLASDAAFPEVQRVLDGASDAYVLGPEAIGHLDDVFAVGLAAKSALIAALALLAGTVLGTAMRSRALHARDPRGADRPAPDQGRPDAGHATCERPRETRDGMALATHLAVLARPLRSAARMTALALAALGLWAAIDFMGLFTAFHQVFFAQGTWTFSARSLLICALPTELWMTLGGIWLAGMLALCAAAELAGRRLARKGRATARTPAAGPARR</sequence>
<evidence type="ECO:0000256" key="1">
    <source>
        <dbReference type="SAM" id="MobiDB-lite"/>
    </source>
</evidence>
<dbReference type="Proteomes" id="UP000503297">
    <property type="component" value="Chromosome"/>
</dbReference>
<keyword evidence="2" id="KW-0812">Transmembrane</keyword>
<evidence type="ECO:0000256" key="2">
    <source>
        <dbReference type="SAM" id="Phobius"/>
    </source>
</evidence>
<evidence type="ECO:0000313" key="3">
    <source>
        <dbReference type="EMBL" id="QKF07868.1"/>
    </source>
</evidence>
<feature type="transmembrane region" description="Helical" evidence="2">
    <location>
        <begin position="301"/>
        <end position="323"/>
    </location>
</feature>
<dbReference type="KEGG" id="bwa:HLV38_06935"/>